<evidence type="ECO:0000256" key="10">
    <source>
        <dbReference type="ARBA" id="ARBA00022833"/>
    </source>
</evidence>
<comment type="caution">
    <text evidence="17">The sequence shown here is derived from an EMBL/GenBank/DDBJ whole genome shotgun (WGS) entry which is preliminary data.</text>
</comment>
<dbReference type="AlphaFoldDB" id="A0AAV5AL75"/>
<evidence type="ECO:0000256" key="14">
    <source>
        <dbReference type="ARBA" id="ARBA00049360"/>
    </source>
</evidence>
<dbReference type="GO" id="GO:0030870">
    <property type="term" value="C:Mre11 complex"/>
    <property type="evidence" value="ECO:0007669"/>
    <property type="project" value="InterPro"/>
</dbReference>
<evidence type="ECO:0000313" key="17">
    <source>
        <dbReference type="EMBL" id="GJJ13191.1"/>
    </source>
</evidence>
<name>A0AAV5AL75_9AGAM</name>
<dbReference type="Gene3D" id="3.40.50.300">
    <property type="entry name" value="P-loop containing nucleotide triphosphate hydrolases"/>
    <property type="match status" value="2"/>
</dbReference>
<dbReference type="GO" id="GO:0070192">
    <property type="term" value="P:chromosome organization involved in meiotic cell cycle"/>
    <property type="evidence" value="ECO:0007669"/>
    <property type="project" value="TreeGrafter"/>
</dbReference>
<protein>
    <recommendedName>
        <fullName evidence="5">DNA repair protein RAD50</fullName>
    </recommendedName>
</protein>
<dbReference type="GO" id="GO:0051880">
    <property type="term" value="F:G-quadruplex DNA binding"/>
    <property type="evidence" value="ECO:0007669"/>
    <property type="project" value="TreeGrafter"/>
</dbReference>
<evidence type="ECO:0000256" key="15">
    <source>
        <dbReference type="SAM" id="Coils"/>
    </source>
</evidence>
<dbReference type="GO" id="GO:0003691">
    <property type="term" value="F:double-stranded telomeric DNA binding"/>
    <property type="evidence" value="ECO:0007669"/>
    <property type="project" value="TreeGrafter"/>
</dbReference>
<accession>A0AAV5AL75</accession>
<dbReference type="SUPFAM" id="SSF52540">
    <property type="entry name" value="P-loop containing nucleoside triphosphate hydrolases"/>
    <property type="match status" value="2"/>
</dbReference>
<keyword evidence="7" id="KW-0479">Metal-binding</keyword>
<keyword evidence="13" id="KW-0539">Nucleus</keyword>
<evidence type="ECO:0000256" key="12">
    <source>
        <dbReference type="ARBA" id="ARBA00023204"/>
    </source>
</evidence>
<comment type="subcellular location">
    <subcellularLocation>
        <location evidence="3">Chromosome</location>
    </subcellularLocation>
    <subcellularLocation>
        <location evidence="2">Nucleus</location>
    </subcellularLocation>
</comment>
<feature type="coiled-coil region" evidence="15">
    <location>
        <begin position="938"/>
        <end position="1063"/>
    </location>
</feature>
<feature type="coiled-coil region" evidence="15">
    <location>
        <begin position="598"/>
        <end position="639"/>
    </location>
</feature>
<evidence type="ECO:0000256" key="8">
    <source>
        <dbReference type="ARBA" id="ARBA00022763"/>
    </source>
</evidence>
<evidence type="ECO:0000259" key="16">
    <source>
        <dbReference type="Pfam" id="PF13476"/>
    </source>
</evidence>
<dbReference type="InterPro" id="IPR038729">
    <property type="entry name" value="Rad50/SbcC_AAA"/>
</dbReference>
<feature type="domain" description="Rad50/SbcC-type AAA" evidence="16">
    <location>
        <begin position="6"/>
        <end position="230"/>
    </location>
</feature>
<evidence type="ECO:0000256" key="11">
    <source>
        <dbReference type="ARBA" id="ARBA00023054"/>
    </source>
</evidence>
<comment type="cofactor">
    <cofactor evidence="1">
        <name>Zn(2+)</name>
        <dbReference type="ChEBI" id="CHEBI:29105"/>
    </cofactor>
</comment>
<evidence type="ECO:0000256" key="2">
    <source>
        <dbReference type="ARBA" id="ARBA00004123"/>
    </source>
</evidence>
<dbReference type="GO" id="GO:0007004">
    <property type="term" value="P:telomere maintenance via telomerase"/>
    <property type="evidence" value="ECO:0007669"/>
    <property type="project" value="TreeGrafter"/>
</dbReference>
<dbReference type="GO" id="GO:0043047">
    <property type="term" value="F:single-stranded telomeric DNA binding"/>
    <property type="evidence" value="ECO:0007669"/>
    <property type="project" value="TreeGrafter"/>
</dbReference>
<dbReference type="Proteomes" id="UP001050691">
    <property type="component" value="Unassembled WGS sequence"/>
</dbReference>
<keyword evidence="12" id="KW-0234">DNA repair</keyword>
<dbReference type="NCBIfam" id="TIGR00606">
    <property type="entry name" value="rad50"/>
    <property type="match status" value="1"/>
</dbReference>
<dbReference type="GO" id="GO:0006302">
    <property type="term" value="P:double-strand break repair"/>
    <property type="evidence" value="ECO:0007669"/>
    <property type="project" value="InterPro"/>
</dbReference>
<dbReference type="GO" id="GO:0000722">
    <property type="term" value="P:telomere maintenance via recombination"/>
    <property type="evidence" value="ECO:0007669"/>
    <property type="project" value="TreeGrafter"/>
</dbReference>
<comment type="catalytic activity">
    <reaction evidence="14">
        <text>ATP + H2O = ADP + phosphate + H(+)</text>
        <dbReference type="Rhea" id="RHEA:13065"/>
        <dbReference type="ChEBI" id="CHEBI:15377"/>
        <dbReference type="ChEBI" id="CHEBI:15378"/>
        <dbReference type="ChEBI" id="CHEBI:30616"/>
        <dbReference type="ChEBI" id="CHEBI:43474"/>
        <dbReference type="ChEBI" id="CHEBI:456216"/>
    </reaction>
</comment>
<dbReference type="InterPro" id="IPR004584">
    <property type="entry name" value="Rad50_eukaryotes"/>
</dbReference>
<evidence type="ECO:0000256" key="13">
    <source>
        <dbReference type="ARBA" id="ARBA00023242"/>
    </source>
</evidence>
<evidence type="ECO:0000256" key="7">
    <source>
        <dbReference type="ARBA" id="ARBA00022723"/>
    </source>
</evidence>
<dbReference type="FunFam" id="3.40.50.300:FF:001195">
    <property type="entry name" value="DNA repair protein rad50"/>
    <property type="match status" value="1"/>
</dbReference>
<reference evidence="17" key="1">
    <citation type="submission" date="2021-10" db="EMBL/GenBank/DDBJ databases">
        <title>De novo Genome Assembly of Clathrus columnatus (Basidiomycota, Fungi) Using Illumina and Nanopore Sequence Data.</title>
        <authorList>
            <person name="Ogiso-Tanaka E."/>
            <person name="Itagaki H."/>
            <person name="Hosoya T."/>
            <person name="Hosaka K."/>
        </authorList>
    </citation>
    <scope>NUCLEOTIDE SEQUENCE</scope>
    <source>
        <strain evidence="17">MO-923</strain>
    </source>
</reference>
<keyword evidence="6" id="KW-0158">Chromosome</keyword>
<gene>
    <name evidence="17" type="ORF">Clacol_007442</name>
</gene>
<keyword evidence="8" id="KW-0227">DNA damage</keyword>
<sequence length="1264" mass="144164">MSSLNKLAIRGIRSFDDKNIAVIEFFSPVTVIVGHNGSGKTTIIECLKYVTTGDQPPNTRGGAFIHDPNMANEKEVKAQVKLRFYAASGQRMLAVRNLSVTKKKNGLTMKTLEGILSAADVEKGKRGTISTKCAVMDSEMPNLLGVSKAVLENVIFCHQEDSYWPLAEASVLKKKFDDIFEATRYTKVLDSIKNLRKERMAEQKVEKERLESLSKEKANADKITKRLAELSAQIAAKQAEYEEKKKQYQEVVIANARFKDQATHFRSVYMKLEQSEEKRTTVEAELSEMRLTLKEVSDTDEVLEQRLKNFDGQLAVSNQKLRQKKIALNDEEETIKDLRSEHIKLIGEQGTLQADQKVTHEENIKLRDSLIRQLSLKHGFQGFSDAPLSTERVAEFYTHLTDAQKKQNHDTKNLQVEEHSKNDELSKKLQDLRVAYNGLRLRKDNVRTQIAETQRKISKDDADLDATQNLTTELQHLVTTMEEKKAKQKKLQETFESMDYNAKIEEKAKQCREFEDHRDTLNSEVRSLNIQSESRAKLHLKQSEIKSKTQDIKNIMLIQSGKIKSSLDTDSKPETFEQDVDEAITEKEGEYRIAEEGLNNVTKRLQIIEATISNIQQQLSQKQTELKAAEKKLKTEVDSADSVQAAIDEAMEEISVRKDTTSAVAGSSKVYESLLKQGRSKNLCTVCNRHLSDNEMIVFEKFVSLVFEVQNSIRNSLQLKDQIKKTSQANVEDVNNELKEWETELARLQELLPIETARDRLKNVEIPALEQQKIAQEALLPEASTAVEKANEKVAEIRRQQRELAILKQHATTVSRIQREIKTAKEEQATLETELAATGSTRSIDDVQQEIEKLSVNIRTLERDRSHITKERDAALANQRALEVELLRHQMQEEKLHGRLKDRQTTEDRINSNRALLVDLQNQMKEMDVQISAASTPIQELEEEQRQFQLASNEKIAEAQARSQEYNRSVDRIDQQNKVIMDYEKKRLGRKLIEVIRQTDDIESRIADAQKGIEKAREECRITEREIDASGATLANLRENARFRKLTKELKHIIDEIASLDIEEAAKAKRQFETKWATAQEREQNLNRESASLGGEISTMEKQLGSLREDQNEYKGITKKYTDQLIKVKMSDMANADLEKYAKALDNAIMKYHSLKMEEINDTMRHLWNKTYQGTDIDGIKIVSDNEGGATKRTYNYRVVMTKDQVEMDMRGRCSAGQKMLASIVIRLALADSFAQNCGILALDEPTNALDTENIDALAASLVE</sequence>
<dbReference type="GO" id="GO:0046872">
    <property type="term" value="F:metal ion binding"/>
    <property type="evidence" value="ECO:0007669"/>
    <property type="project" value="UniProtKB-KW"/>
</dbReference>
<proteinExistence type="inferred from homology"/>
<evidence type="ECO:0000256" key="1">
    <source>
        <dbReference type="ARBA" id="ARBA00001947"/>
    </source>
</evidence>
<keyword evidence="11 15" id="KW-0175">Coiled coil</keyword>
<dbReference type="Pfam" id="PF13476">
    <property type="entry name" value="AAA_23"/>
    <property type="match status" value="1"/>
</dbReference>
<feature type="coiled-coil region" evidence="15">
    <location>
        <begin position="724"/>
        <end position="871"/>
    </location>
</feature>
<evidence type="ECO:0000313" key="18">
    <source>
        <dbReference type="Proteomes" id="UP001050691"/>
    </source>
</evidence>
<evidence type="ECO:0000256" key="4">
    <source>
        <dbReference type="ARBA" id="ARBA00009439"/>
    </source>
</evidence>
<evidence type="ECO:0000256" key="6">
    <source>
        <dbReference type="ARBA" id="ARBA00022454"/>
    </source>
</evidence>
<dbReference type="GO" id="GO:0000794">
    <property type="term" value="C:condensed nuclear chromosome"/>
    <property type="evidence" value="ECO:0007669"/>
    <property type="project" value="TreeGrafter"/>
</dbReference>
<feature type="coiled-coil region" evidence="15">
    <location>
        <begin position="321"/>
        <end position="348"/>
    </location>
</feature>
<comment type="similarity">
    <text evidence="4">Belongs to the SMC family. RAD50 subfamily.</text>
</comment>
<dbReference type="Pfam" id="PF13558">
    <property type="entry name" value="SbcC_Walker_B"/>
    <property type="match status" value="1"/>
</dbReference>
<dbReference type="InterPro" id="IPR027417">
    <property type="entry name" value="P-loop_NTPase"/>
</dbReference>
<dbReference type="PANTHER" id="PTHR18867">
    <property type="entry name" value="RAD50"/>
    <property type="match status" value="1"/>
</dbReference>
<dbReference type="GO" id="GO:0016887">
    <property type="term" value="F:ATP hydrolysis activity"/>
    <property type="evidence" value="ECO:0007669"/>
    <property type="project" value="InterPro"/>
</dbReference>
<keyword evidence="18" id="KW-1185">Reference proteome</keyword>
<feature type="coiled-coil region" evidence="15">
    <location>
        <begin position="422"/>
        <end position="531"/>
    </location>
</feature>
<evidence type="ECO:0000256" key="9">
    <source>
        <dbReference type="ARBA" id="ARBA00022801"/>
    </source>
</evidence>
<evidence type="ECO:0000256" key="5">
    <source>
        <dbReference type="ARBA" id="ARBA00017893"/>
    </source>
</evidence>
<feature type="coiled-coil region" evidence="15">
    <location>
        <begin position="213"/>
        <end position="247"/>
    </location>
</feature>
<keyword evidence="9" id="KW-0378">Hydrolase</keyword>
<evidence type="ECO:0000256" key="3">
    <source>
        <dbReference type="ARBA" id="ARBA00004286"/>
    </source>
</evidence>
<dbReference type="EMBL" id="BPWL01000008">
    <property type="protein sequence ID" value="GJJ13191.1"/>
    <property type="molecule type" value="Genomic_DNA"/>
</dbReference>
<organism evidence="17 18">
    <name type="scientific">Clathrus columnatus</name>
    <dbReference type="NCBI Taxonomy" id="1419009"/>
    <lineage>
        <taxon>Eukaryota</taxon>
        <taxon>Fungi</taxon>
        <taxon>Dikarya</taxon>
        <taxon>Basidiomycota</taxon>
        <taxon>Agaricomycotina</taxon>
        <taxon>Agaricomycetes</taxon>
        <taxon>Phallomycetidae</taxon>
        <taxon>Phallales</taxon>
        <taxon>Clathraceae</taxon>
        <taxon>Clathrus</taxon>
    </lineage>
</organism>
<dbReference type="PANTHER" id="PTHR18867:SF12">
    <property type="entry name" value="DNA REPAIR PROTEIN RAD50"/>
    <property type="match status" value="1"/>
</dbReference>
<keyword evidence="10" id="KW-0862">Zinc</keyword>